<proteinExistence type="inferred from homology"/>
<dbReference type="Pfam" id="PF00004">
    <property type="entry name" value="AAA"/>
    <property type="match status" value="1"/>
</dbReference>
<evidence type="ECO:0000313" key="4">
    <source>
        <dbReference type="Proteomes" id="UP000033607"/>
    </source>
</evidence>
<accession>A0A0F5YDE8</accession>
<dbReference type="RefSeq" id="WP_046279775.1">
    <property type="nucleotide sequence ID" value="NZ_LATL02000184.1"/>
</dbReference>
<feature type="domain" description="AAA+ ATPase" evidence="2">
    <location>
        <begin position="61"/>
        <end position="208"/>
    </location>
</feature>
<dbReference type="SUPFAM" id="SSF52540">
    <property type="entry name" value="P-loop containing nucleoside triphosphate hydrolases"/>
    <property type="match status" value="1"/>
</dbReference>
<organism evidence="3 4">
    <name type="scientific">Limnoraphis robusta CS-951</name>
    <dbReference type="NCBI Taxonomy" id="1637645"/>
    <lineage>
        <taxon>Bacteria</taxon>
        <taxon>Bacillati</taxon>
        <taxon>Cyanobacteriota</taxon>
        <taxon>Cyanophyceae</taxon>
        <taxon>Oscillatoriophycideae</taxon>
        <taxon>Oscillatoriales</taxon>
        <taxon>Sirenicapillariaceae</taxon>
        <taxon>Limnoraphis</taxon>
    </lineage>
</organism>
<comment type="caution">
    <text evidence="3">The sequence shown here is derived from an EMBL/GenBank/DDBJ whole genome shotgun (WGS) entry which is preliminary data.</text>
</comment>
<sequence length="298" mass="34149">MPSLVQGTSGLFQLTHGEIQSRLDQQKLFGLDELQKSLFNFCKVILTPDKSILRKLGFYDLAPSVLLYGPPNTGKTSLCYFLFDRLKQEVTNEINFYTVDVGRMLDPALGQSSRNLAQIFDDLRQVCADDSSAFLLLDELDAFCMSRSREQEHDAVRRAMTTLMLELDQLRPSVSQRLIVFGATNVPHLVDTAVVRRFTLKHHVNAQLSPDEFTAYLNYLNQEINYKFKPEDFIQLYEIYKVRGFTVGDIKNLYKILFIEVLCTKGEFSIADRLLELFQQGFSTGEHLAKTYQEISNV</sequence>
<name>A0A0F5YDE8_9CYAN</name>
<evidence type="ECO:0000259" key="2">
    <source>
        <dbReference type="SMART" id="SM00382"/>
    </source>
</evidence>
<dbReference type="GO" id="GO:0016887">
    <property type="term" value="F:ATP hydrolysis activity"/>
    <property type="evidence" value="ECO:0007669"/>
    <property type="project" value="InterPro"/>
</dbReference>
<dbReference type="InterPro" id="IPR027417">
    <property type="entry name" value="P-loop_NTPase"/>
</dbReference>
<dbReference type="AlphaFoldDB" id="A0A0F5YDE8"/>
<dbReference type="CDD" id="cd19481">
    <property type="entry name" value="RecA-like_protease"/>
    <property type="match status" value="1"/>
</dbReference>
<evidence type="ECO:0000313" key="3">
    <source>
        <dbReference type="EMBL" id="KKD36934.1"/>
    </source>
</evidence>
<dbReference type="InterPro" id="IPR003960">
    <property type="entry name" value="ATPase_AAA_CS"/>
</dbReference>
<reference evidence="3 4" key="1">
    <citation type="submission" date="2015-06" db="EMBL/GenBank/DDBJ databases">
        <title>Draft genome assembly of filamentous brackish cyanobacterium Limnoraphis robusta strain CS-951.</title>
        <authorList>
            <person name="Willis A."/>
            <person name="Parks M."/>
            <person name="Burford M.A."/>
        </authorList>
    </citation>
    <scope>NUCLEOTIDE SEQUENCE [LARGE SCALE GENOMIC DNA]</scope>
    <source>
        <strain evidence="3 4">CS-951</strain>
    </source>
</reference>
<keyword evidence="1" id="KW-0067">ATP-binding</keyword>
<gene>
    <name evidence="3" type="ORF">WN50_17060</name>
</gene>
<protein>
    <submittedName>
        <fullName evidence="3">ATPase AAA</fullName>
    </submittedName>
</protein>
<evidence type="ECO:0000256" key="1">
    <source>
        <dbReference type="RuleBase" id="RU003651"/>
    </source>
</evidence>
<dbReference type="InterPro" id="IPR050168">
    <property type="entry name" value="AAA_ATPase_domain"/>
</dbReference>
<dbReference type="Gene3D" id="3.40.50.300">
    <property type="entry name" value="P-loop containing nucleotide triphosphate hydrolases"/>
    <property type="match status" value="1"/>
</dbReference>
<dbReference type="SMART" id="SM00382">
    <property type="entry name" value="AAA"/>
    <property type="match status" value="1"/>
</dbReference>
<keyword evidence="1" id="KW-0547">Nucleotide-binding</keyword>
<dbReference type="GO" id="GO:0005524">
    <property type="term" value="F:ATP binding"/>
    <property type="evidence" value="ECO:0007669"/>
    <property type="project" value="UniProtKB-KW"/>
</dbReference>
<comment type="similarity">
    <text evidence="1">Belongs to the AAA ATPase family.</text>
</comment>
<dbReference type="Proteomes" id="UP000033607">
    <property type="component" value="Unassembled WGS sequence"/>
</dbReference>
<dbReference type="InterPro" id="IPR003593">
    <property type="entry name" value="AAA+_ATPase"/>
</dbReference>
<dbReference type="PANTHER" id="PTHR23077">
    <property type="entry name" value="AAA-FAMILY ATPASE"/>
    <property type="match status" value="1"/>
</dbReference>
<dbReference type="OrthoDB" id="7438987at2"/>
<dbReference type="InterPro" id="IPR003959">
    <property type="entry name" value="ATPase_AAA_core"/>
</dbReference>
<dbReference type="EMBL" id="LATL02000184">
    <property type="protein sequence ID" value="KKD36934.1"/>
    <property type="molecule type" value="Genomic_DNA"/>
</dbReference>
<dbReference type="PANTHER" id="PTHR23077:SF117">
    <property type="entry name" value="AAA+ ATPASE DOMAIN-CONTAINING PROTEIN"/>
    <property type="match status" value="1"/>
</dbReference>
<dbReference type="PROSITE" id="PS00674">
    <property type="entry name" value="AAA"/>
    <property type="match status" value="1"/>
</dbReference>